<dbReference type="GeneID" id="113113621"/>
<evidence type="ECO:0000256" key="12">
    <source>
        <dbReference type="PROSITE-ProRule" id="PRU00043"/>
    </source>
</evidence>
<dbReference type="FunFam" id="2.60.40.60:FF:000004">
    <property type="entry name" value="Protocadherin 1 gamma 2"/>
    <property type="match status" value="1"/>
</dbReference>
<protein>
    <submittedName>
        <fullName evidence="18">Protocadherin gamma-A11-like isoform X5</fullName>
    </submittedName>
</protein>
<feature type="transmembrane region" description="Helical" evidence="14">
    <location>
        <begin position="696"/>
        <end position="721"/>
    </location>
</feature>
<feature type="compositionally biased region" description="Low complexity" evidence="13">
    <location>
        <begin position="927"/>
        <end position="946"/>
    </location>
</feature>
<evidence type="ECO:0000256" key="14">
    <source>
        <dbReference type="SAM" id="Phobius"/>
    </source>
</evidence>
<sequence>MSVLPGFNAQRGASSTRISSWLMQPLVLCVFVLSVARGQVRYSVPEEMTKGSLVGNIVQDLGLDVKRLKSGRARIFTEDSREYIGLNVDKGTLVVKERIDREELCAQVSPCSLHFQIIIENPMELHRIDVEILDINDHAPVFMKKEITFQISESALSGARYSIDSANDPDVGLNSIQTYKLTPSDHFTVKIPAHHDDTKYVEMILQKPLDRETGEEHQMTLTAFDGGNPQKTGTIKINVIVLDANDNAPVFSQSIYKASIPENFPKGSSVLRVSATDKDVGSYGDVTYSFSQSSERLSNLFQIDSSSGDLIVNGQLDFEKSKKYELYVEATDKGGLSDTSKVHIEITDINDNAPIISIISFSNPVAESSAPETVIAMLNVKDLDSGKNGIVKCYIAQNLPFKIKSSSPNFYSLVTDELLDREKVSEYNITITASDEGSPSYSSNKTLTLKISDVNDNAPVFQRQSYTAYVMENNSPGVSVLSVKAHDKDSGNNARISYYLEDILVNGVSASTFISVNAESGEIIAVRSFDYEQTKEFNIRVKAQDGGSPPLSSNVSVKIMIQDQNDNAPQVLYPVLSGASVVAEIVPRSADVGYLVTKVVAVDVDSGQNAWLSYKLQKATDRALFEVGLQNGEIRTVRQVTDKDAVKQRLTVVVEDNGQPSRSATVNVNVAVADSFPEVISEFTDFTHDKNYNDNLTFYLVLALAVVSFLFIVSIIAILSVKCYRWRRERMFYKSGANLPVIPYYPPLYADVGGTGTLQHVYNYEVCRTTDSRKSDLKYGRPCSESIISLDSSATQTLTHAQRGKLNDEHSFDQQKPPSADWRFTQNQRPGPSGAAATPEVAVGTGPWPNPPTEAEQLQALMAAANEVSEATNTLGPGTMGLSTRYSPQFTLQHVPDYRQNVYIPGSTATLTSNQQQPQQALPPPQAAIAAAAAQSEPPKAAQTPASKKKSTKKEKK</sequence>
<dbReference type="PROSITE" id="PS50268">
    <property type="entry name" value="CADHERIN_2"/>
    <property type="match status" value="6"/>
</dbReference>
<dbReference type="Pfam" id="PF15974">
    <property type="entry name" value="Cadherin_tail"/>
    <property type="match status" value="1"/>
</dbReference>
<keyword evidence="3" id="KW-1003">Cell membrane</keyword>
<evidence type="ECO:0000256" key="3">
    <source>
        <dbReference type="ARBA" id="ARBA00022475"/>
    </source>
</evidence>
<dbReference type="InterPro" id="IPR013164">
    <property type="entry name" value="Cadherin_N"/>
</dbReference>
<dbReference type="PRINTS" id="PR00205">
    <property type="entry name" value="CADHERIN"/>
</dbReference>
<evidence type="ECO:0000256" key="1">
    <source>
        <dbReference type="ARBA" id="ARBA00003436"/>
    </source>
</evidence>
<evidence type="ECO:0000256" key="13">
    <source>
        <dbReference type="SAM" id="MobiDB-lite"/>
    </source>
</evidence>
<accession>A0A6P6QQN9</accession>
<dbReference type="FunFam" id="2.60.40.60:FF:000002">
    <property type="entry name" value="Protocadherin alpha 2"/>
    <property type="match status" value="1"/>
</dbReference>
<gene>
    <name evidence="18" type="primary">LOC113113621</name>
</gene>
<reference evidence="18" key="1">
    <citation type="submission" date="2025-08" db="UniProtKB">
        <authorList>
            <consortium name="RefSeq"/>
        </authorList>
    </citation>
    <scope>IDENTIFICATION</scope>
    <source>
        <strain evidence="18">Wakin</strain>
        <tissue evidence="18">Muscle</tissue>
    </source>
</reference>
<evidence type="ECO:0000256" key="7">
    <source>
        <dbReference type="ARBA" id="ARBA00022837"/>
    </source>
</evidence>
<proteinExistence type="predicted"/>
<keyword evidence="9 14" id="KW-1133">Transmembrane helix</keyword>
<dbReference type="InterPro" id="IPR050174">
    <property type="entry name" value="Protocadherin/Cadherin-CA"/>
</dbReference>
<dbReference type="FunFam" id="2.60.40.60:FF:000006">
    <property type="entry name" value="Protocadherin alpha 2"/>
    <property type="match status" value="1"/>
</dbReference>
<evidence type="ECO:0000256" key="8">
    <source>
        <dbReference type="ARBA" id="ARBA00022889"/>
    </source>
</evidence>
<dbReference type="Pfam" id="PF16492">
    <property type="entry name" value="Cadherin_C_2"/>
    <property type="match status" value="1"/>
</dbReference>
<feature type="domain" description="Cadherin" evidence="16">
    <location>
        <begin position="143"/>
        <end position="251"/>
    </location>
</feature>
<evidence type="ECO:0000256" key="9">
    <source>
        <dbReference type="ARBA" id="ARBA00022989"/>
    </source>
</evidence>
<feature type="domain" description="Cadherin" evidence="16">
    <location>
        <begin position="586"/>
        <end position="683"/>
    </location>
</feature>
<dbReference type="InterPro" id="IPR020894">
    <property type="entry name" value="Cadherin_CS"/>
</dbReference>
<dbReference type="FunFam" id="2.60.40.60:FF:000129">
    <property type="entry name" value="protocadherin alpha-C2 isoform X1"/>
    <property type="match status" value="1"/>
</dbReference>
<dbReference type="InterPro" id="IPR031904">
    <property type="entry name" value="Cadherin_CBD"/>
</dbReference>
<feature type="domain" description="Cadherin" evidence="16">
    <location>
        <begin position="252"/>
        <end position="356"/>
    </location>
</feature>
<dbReference type="PANTHER" id="PTHR24028:SF296">
    <property type="entry name" value="PROTOCADHERIN 1 GAMMA 11 PRECURSOR-RELATED"/>
    <property type="match status" value="1"/>
</dbReference>
<dbReference type="GO" id="GO:0009653">
    <property type="term" value="P:anatomical structure morphogenesis"/>
    <property type="evidence" value="ECO:0007669"/>
    <property type="project" value="UniProtKB-ARBA"/>
</dbReference>
<dbReference type="SMART" id="SM00112">
    <property type="entry name" value="CA"/>
    <property type="match status" value="6"/>
</dbReference>
<dbReference type="PANTHER" id="PTHR24028">
    <property type="entry name" value="CADHERIN-87A"/>
    <property type="match status" value="1"/>
</dbReference>
<keyword evidence="7 12" id="KW-0106">Calcium</keyword>
<keyword evidence="8" id="KW-0130">Cell adhesion</keyword>
<evidence type="ECO:0000259" key="16">
    <source>
        <dbReference type="PROSITE" id="PS50268"/>
    </source>
</evidence>
<evidence type="ECO:0000256" key="2">
    <source>
        <dbReference type="ARBA" id="ARBA00004251"/>
    </source>
</evidence>
<feature type="domain" description="Cadherin" evidence="16">
    <location>
        <begin position="462"/>
        <end position="571"/>
    </location>
</feature>
<keyword evidence="17" id="KW-1185">Reference proteome</keyword>
<comment type="subcellular location">
    <subcellularLocation>
        <location evidence="2">Cell membrane</location>
        <topology evidence="2">Single-pass type I membrane protein</topology>
    </subcellularLocation>
</comment>
<name>A0A6P6QQN9_CARAU</name>
<evidence type="ECO:0000256" key="11">
    <source>
        <dbReference type="ARBA" id="ARBA00023180"/>
    </source>
</evidence>
<evidence type="ECO:0000256" key="5">
    <source>
        <dbReference type="ARBA" id="ARBA00022729"/>
    </source>
</evidence>
<feature type="chain" id="PRO_5028335125" evidence="15">
    <location>
        <begin position="39"/>
        <end position="957"/>
    </location>
</feature>
<comment type="function">
    <text evidence="1">Potential calcium-dependent cell-adhesion protein. May be involved in the establishment and maintenance of specific neuronal connections in the brain.</text>
</comment>
<dbReference type="GO" id="GO:0005886">
    <property type="term" value="C:plasma membrane"/>
    <property type="evidence" value="ECO:0007669"/>
    <property type="project" value="UniProtKB-SubCell"/>
</dbReference>
<feature type="compositionally biased region" description="Basic residues" evidence="13">
    <location>
        <begin position="947"/>
        <end position="957"/>
    </location>
</feature>
<dbReference type="InterPro" id="IPR015919">
    <property type="entry name" value="Cadherin-like_sf"/>
</dbReference>
<dbReference type="GO" id="GO:0007156">
    <property type="term" value="P:homophilic cell adhesion via plasma membrane adhesion molecules"/>
    <property type="evidence" value="ECO:0007669"/>
    <property type="project" value="InterPro"/>
</dbReference>
<dbReference type="FunFam" id="2.60.40.60:FF:000007">
    <property type="entry name" value="Protocadherin alpha 2"/>
    <property type="match status" value="1"/>
</dbReference>
<dbReference type="GO" id="GO:0005509">
    <property type="term" value="F:calcium ion binding"/>
    <property type="evidence" value="ECO:0007669"/>
    <property type="project" value="UniProtKB-UniRule"/>
</dbReference>
<organism evidence="17 18">
    <name type="scientific">Carassius auratus</name>
    <name type="common">Goldfish</name>
    <dbReference type="NCBI Taxonomy" id="7957"/>
    <lineage>
        <taxon>Eukaryota</taxon>
        <taxon>Metazoa</taxon>
        <taxon>Chordata</taxon>
        <taxon>Craniata</taxon>
        <taxon>Vertebrata</taxon>
        <taxon>Euteleostomi</taxon>
        <taxon>Actinopterygii</taxon>
        <taxon>Neopterygii</taxon>
        <taxon>Teleostei</taxon>
        <taxon>Ostariophysi</taxon>
        <taxon>Cypriniformes</taxon>
        <taxon>Cyprinidae</taxon>
        <taxon>Cyprininae</taxon>
        <taxon>Carassius</taxon>
    </lineage>
</organism>
<dbReference type="FunFam" id="2.60.40.60:FF:000001">
    <property type="entry name" value="Protocadherin alpha 2"/>
    <property type="match status" value="1"/>
</dbReference>
<dbReference type="InterPro" id="IPR032455">
    <property type="entry name" value="Cadherin_C"/>
</dbReference>
<dbReference type="InterPro" id="IPR002126">
    <property type="entry name" value="Cadherin-like_dom"/>
</dbReference>
<dbReference type="RefSeq" id="XP_026135733.1">
    <property type="nucleotide sequence ID" value="XM_026279948.1"/>
</dbReference>
<feature type="signal peptide" evidence="15">
    <location>
        <begin position="1"/>
        <end position="38"/>
    </location>
</feature>
<evidence type="ECO:0000256" key="4">
    <source>
        <dbReference type="ARBA" id="ARBA00022692"/>
    </source>
</evidence>
<keyword evidence="11" id="KW-0325">Glycoprotein</keyword>
<dbReference type="PROSITE" id="PS00232">
    <property type="entry name" value="CADHERIN_1"/>
    <property type="match status" value="3"/>
</dbReference>
<keyword evidence="4 14" id="KW-0812">Transmembrane</keyword>
<evidence type="ECO:0000256" key="15">
    <source>
        <dbReference type="SAM" id="SignalP"/>
    </source>
</evidence>
<feature type="domain" description="Cadherin" evidence="16">
    <location>
        <begin position="38"/>
        <end position="142"/>
    </location>
</feature>
<dbReference type="Proteomes" id="UP000515129">
    <property type="component" value="Chromosome 14"/>
</dbReference>
<dbReference type="CDD" id="cd11304">
    <property type="entry name" value="Cadherin_repeat"/>
    <property type="match status" value="6"/>
</dbReference>
<keyword evidence="5 15" id="KW-0732">Signal</keyword>
<evidence type="ECO:0000256" key="6">
    <source>
        <dbReference type="ARBA" id="ARBA00022737"/>
    </source>
</evidence>
<feature type="domain" description="Cadherin" evidence="16">
    <location>
        <begin position="357"/>
        <end position="461"/>
    </location>
</feature>
<feature type="region of interest" description="Disordered" evidence="13">
    <location>
        <begin position="911"/>
        <end position="957"/>
    </location>
</feature>
<dbReference type="SUPFAM" id="SSF49313">
    <property type="entry name" value="Cadherin-like"/>
    <property type="match status" value="6"/>
</dbReference>
<keyword evidence="10 14" id="KW-0472">Membrane</keyword>
<dbReference type="Gene3D" id="2.60.40.60">
    <property type="entry name" value="Cadherins"/>
    <property type="match status" value="6"/>
</dbReference>
<dbReference type="Pfam" id="PF08266">
    <property type="entry name" value="Cadherin_2"/>
    <property type="match status" value="1"/>
</dbReference>
<evidence type="ECO:0000313" key="17">
    <source>
        <dbReference type="Proteomes" id="UP000515129"/>
    </source>
</evidence>
<dbReference type="Pfam" id="PF00028">
    <property type="entry name" value="Cadherin"/>
    <property type="match status" value="5"/>
</dbReference>
<feature type="region of interest" description="Disordered" evidence="13">
    <location>
        <begin position="799"/>
        <end position="852"/>
    </location>
</feature>
<evidence type="ECO:0000256" key="10">
    <source>
        <dbReference type="ARBA" id="ARBA00023136"/>
    </source>
</evidence>
<keyword evidence="6" id="KW-0677">Repeat</keyword>
<dbReference type="AlphaFoldDB" id="A0A6P6QQN9"/>
<evidence type="ECO:0000313" key="18">
    <source>
        <dbReference type="RefSeq" id="XP_026135733.1"/>
    </source>
</evidence>